<keyword evidence="3" id="KW-0328">Glycosyltransferase</keyword>
<sequence>MVVYSSRSGPCVVGLPPDVTMLGGMDNRLGIVIVSYGHEGLIPRLVESFVPQLRSGDRVVIVDNKKPWGFDAAVGARLRELTHAGSLEIIEHDNGGFAAGCNVGAKAAGDVDVLFFLNPDTYVEDGNLLDVVRKGAPELDAWMPYLVLPDETVNSAGNALHISGLSWVNGYGSHCEIREGFSDISIASGACLAVRRSWWERLGGMETLYFMYHEDTDFSARLLLAGGRIGLLHGARVHHEYDYEKGDYKWLYIERNRLAFIMGTWPASVIAVLAPQLVGVGLGLWLIAAKQGRLGLKVKSTRLLIKALPEIMVFRRRVEHNISPVEFLERMDYSVDNPFLGPISTSRLAAAGYAGYYRLARAILKAVTR</sequence>
<feature type="transmembrane region" description="Helical" evidence="5">
    <location>
        <begin position="265"/>
        <end position="287"/>
    </location>
</feature>
<keyword evidence="5" id="KW-0472">Membrane</keyword>
<dbReference type="CDD" id="cd04186">
    <property type="entry name" value="GT_2_like_c"/>
    <property type="match status" value="1"/>
</dbReference>
<keyword evidence="8" id="KW-1185">Reference proteome</keyword>
<keyword evidence="5" id="KW-1133">Transmembrane helix</keyword>
<evidence type="ECO:0000256" key="1">
    <source>
        <dbReference type="ARBA" id="ARBA00004776"/>
    </source>
</evidence>
<protein>
    <recommendedName>
        <fullName evidence="6">Glycosyltransferase 2-like domain-containing protein</fullName>
    </recommendedName>
</protein>
<name>U3GY15_9CORY</name>
<evidence type="ECO:0000256" key="3">
    <source>
        <dbReference type="ARBA" id="ARBA00022676"/>
    </source>
</evidence>
<comment type="pathway">
    <text evidence="1">Cell wall biogenesis; cell wall polysaccharide biosynthesis.</text>
</comment>
<comment type="similarity">
    <text evidence="2">Belongs to the glycosyltransferase 2 family.</text>
</comment>
<dbReference type="PATRIC" id="fig|1348662.3.peg.145"/>
<dbReference type="SUPFAM" id="SSF53448">
    <property type="entry name" value="Nucleotide-diphospho-sugar transferases"/>
    <property type="match status" value="1"/>
</dbReference>
<evidence type="ECO:0000256" key="2">
    <source>
        <dbReference type="ARBA" id="ARBA00006739"/>
    </source>
</evidence>
<dbReference type="KEGG" id="caz:CARG_00745"/>
<dbReference type="PANTHER" id="PTHR43179:SF12">
    <property type="entry name" value="GALACTOFURANOSYLTRANSFERASE GLFT2"/>
    <property type="match status" value="1"/>
</dbReference>
<dbReference type="Gene3D" id="3.90.550.10">
    <property type="entry name" value="Spore Coat Polysaccharide Biosynthesis Protein SpsA, Chain A"/>
    <property type="match status" value="1"/>
</dbReference>
<evidence type="ECO:0000256" key="5">
    <source>
        <dbReference type="SAM" id="Phobius"/>
    </source>
</evidence>
<dbReference type="PANTHER" id="PTHR43179">
    <property type="entry name" value="RHAMNOSYLTRANSFERASE WBBL"/>
    <property type="match status" value="1"/>
</dbReference>
<dbReference type="InterPro" id="IPR029044">
    <property type="entry name" value="Nucleotide-diphossugar_trans"/>
</dbReference>
<keyword evidence="4" id="KW-0808">Transferase</keyword>
<evidence type="ECO:0000313" key="7">
    <source>
        <dbReference type="EMBL" id="AGU14347.1"/>
    </source>
</evidence>
<dbReference type="Pfam" id="PF13632">
    <property type="entry name" value="Glyco_trans_2_3"/>
    <property type="match status" value="1"/>
</dbReference>
<accession>U3GY15</accession>
<evidence type="ECO:0000256" key="4">
    <source>
        <dbReference type="ARBA" id="ARBA00022679"/>
    </source>
</evidence>
<keyword evidence="5" id="KW-0812">Transmembrane</keyword>
<dbReference type="AlphaFoldDB" id="U3GY15"/>
<dbReference type="InterPro" id="IPR001173">
    <property type="entry name" value="Glyco_trans_2-like"/>
</dbReference>
<reference evidence="7 8" key="1">
    <citation type="journal article" date="2013" name="Genome Announc.">
        <title>Whole-Genome Sequence of the Clinical Strain Corynebacterium argentoratense DSM 44202, Isolated from a Human Throat Specimen.</title>
        <authorList>
            <person name="Bomholt C."/>
            <person name="Glaub A."/>
            <person name="Gravermann K."/>
            <person name="Albersmeier A."/>
            <person name="Brinkrolf K."/>
            <person name="Ruckert C."/>
            <person name="Tauch A."/>
        </authorList>
    </citation>
    <scope>NUCLEOTIDE SEQUENCE [LARGE SCALE GENOMIC DNA]</scope>
    <source>
        <strain evidence="7">DSM 44202</strain>
    </source>
</reference>
<dbReference type="STRING" id="1348662.CARG_00745"/>
<proteinExistence type="inferred from homology"/>
<evidence type="ECO:0000259" key="6">
    <source>
        <dbReference type="Pfam" id="PF13632"/>
    </source>
</evidence>
<feature type="domain" description="Glycosyltransferase 2-like" evidence="6">
    <location>
        <begin position="151"/>
        <end position="244"/>
    </location>
</feature>
<dbReference type="GO" id="GO:0016757">
    <property type="term" value="F:glycosyltransferase activity"/>
    <property type="evidence" value="ECO:0007669"/>
    <property type="project" value="UniProtKB-KW"/>
</dbReference>
<dbReference type="HOGENOM" id="CLU_023845_4_0_11"/>
<gene>
    <name evidence="7" type="ORF">CARG_00745</name>
</gene>
<dbReference type="Proteomes" id="UP000016943">
    <property type="component" value="Chromosome"/>
</dbReference>
<organism evidence="7 8">
    <name type="scientific">Corynebacterium argentoratense DSM 44202</name>
    <dbReference type="NCBI Taxonomy" id="1348662"/>
    <lineage>
        <taxon>Bacteria</taxon>
        <taxon>Bacillati</taxon>
        <taxon>Actinomycetota</taxon>
        <taxon>Actinomycetes</taxon>
        <taxon>Mycobacteriales</taxon>
        <taxon>Corynebacteriaceae</taxon>
        <taxon>Corynebacterium</taxon>
    </lineage>
</organism>
<dbReference type="EMBL" id="CP006365">
    <property type="protein sequence ID" value="AGU14347.1"/>
    <property type="molecule type" value="Genomic_DNA"/>
</dbReference>
<evidence type="ECO:0000313" key="8">
    <source>
        <dbReference type="Proteomes" id="UP000016943"/>
    </source>
</evidence>
<dbReference type="eggNOG" id="COG1216">
    <property type="taxonomic scope" value="Bacteria"/>
</dbReference>